<feature type="region of interest" description="Disordered" evidence="1">
    <location>
        <begin position="32"/>
        <end position="51"/>
    </location>
</feature>
<accession>A0A820K6R7</accession>
<proteinExistence type="predicted"/>
<organism evidence="2 3">
    <name type="scientific">Rotaria sordida</name>
    <dbReference type="NCBI Taxonomy" id="392033"/>
    <lineage>
        <taxon>Eukaryota</taxon>
        <taxon>Metazoa</taxon>
        <taxon>Spiralia</taxon>
        <taxon>Gnathifera</taxon>
        <taxon>Rotifera</taxon>
        <taxon>Eurotatoria</taxon>
        <taxon>Bdelloidea</taxon>
        <taxon>Philodinida</taxon>
        <taxon>Philodinidae</taxon>
        <taxon>Rotaria</taxon>
    </lineage>
</organism>
<dbReference type="AlphaFoldDB" id="A0A820K6R7"/>
<evidence type="ECO:0000256" key="1">
    <source>
        <dbReference type="SAM" id="MobiDB-lite"/>
    </source>
</evidence>
<gene>
    <name evidence="2" type="ORF">JBS370_LOCUS41522</name>
</gene>
<evidence type="ECO:0000313" key="2">
    <source>
        <dbReference type="EMBL" id="CAF4337977.1"/>
    </source>
</evidence>
<dbReference type="Proteomes" id="UP000663836">
    <property type="component" value="Unassembled WGS sequence"/>
</dbReference>
<feature type="non-terminal residue" evidence="2">
    <location>
        <position position="102"/>
    </location>
</feature>
<sequence>MSINRFIVFLLHTASTTNDSIIHLSQDDNDNALKTNEQDESSDWIPTHPSSPHLTFNKKQKTYIAAAKIRRRYLKPPPLAKPTNPLISDHTYINNIYLQKIP</sequence>
<name>A0A820K6R7_9BILA</name>
<comment type="caution">
    <text evidence="2">The sequence shown here is derived from an EMBL/GenBank/DDBJ whole genome shotgun (WGS) entry which is preliminary data.</text>
</comment>
<protein>
    <submittedName>
        <fullName evidence="2">Uncharacterized protein</fullName>
    </submittedName>
</protein>
<reference evidence="2" key="1">
    <citation type="submission" date="2021-02" db="EMBL/GenBank/DDBJ databases">
        <authorList>
            <person name="Nowell W R."/>
        </authorList>
    </citation>
    <scope>NUCLEOTIDE SEQUENCE</scope>
</reference>
<evidence type="ECO:0000313" key="3">
    <source>
        <dbReference type="Proteomes" id="UP000663836"/>
    </source>
</evidence>
<dbReference type="EMBL" id="CAJOBD010046676">
    <property type="protein sequence ID" value="CAF4337977.1"/>
    <property type="molecule type" value="Genomic_DNA"/>
</dbReference>